<proteinExistence type="predicted"/>
<keyword evidence="1 2" id="KW-0175">Coiled coil</keyword>
<evidence type="ECO:0000313" key="5">
    <source>
        <dbReference type="EMBL" id="RZF41586.1"/>
    </source>
</evidence>
<dbReference type="GO" id="GO:0005634">
    <property type="term" value="C:nucleus"/>
    <property type="evidence" value="ECO:0007669"/>
    <property type="project" value="TreeGrafter"/>
</dbReference>
<feature type="region of interest" description="Disordered" evidence="3">
    <location>
        <begin position="471"/>
        <end position="498"/>
    </location>
</feature>
<feature type="compositionally biased region" description="Polar residues" evidence="3">
    <location>
        <begin position="471"/>
        <end position="483"/>
    </location>
</feature>
<reference evidence="5 6" key="1">
    <citation type="journal article" date="2017" name="Gigascience">
        <title>Genome sequence of the small brown planthopper, Laodelphax striatellus.</title>
        <authorList>
            <person name="Zhu J."/>
            <person name="Jiang F."/>
            <person name="Wang X."/>
            <person name="Yang P."/>
            <person name="Bao Y."/>
            <person name="Zhao W."/>
            <person name="Wang W."/>
            <person name="Lu H."/>
            <person name="Wang Q."/>
            <person name="Cui N."/>
            <person name="Li J."/>
            <person name="Chen X."/>
            <person name="Luo L."/>
            <person name="Yu J."/>
            <person name="Kang L."/>
            <person name="Cui F."/>
        </authorList>
    </citation>
    <scope>NUCLEOTIDE SEQUENCE [LARGE SCALE GENOMIC DNA]</scope>
    <source>
        <strain evidence="5">Lst14</strain>
    </source>
</reference>
<gene>
    <name evidence="5" type="ORF">LSTR_LSTR000300</name>
</gene>
<dbReference type="Pfam" id="PF16516">
    <property type="entry name" value="CC2-LZ"/>
    <property type="match status" value="1"/>
</dbReference>
<evidence type="ECO:0000256" key="2">
    <source>
        <dbReference type="SAM" id="Coils"/>
    </source>
</evidence>
<dbReference type="InParanoid" id="A0A482X7E5"/>
<evidence type="ECO:0000256" key="1">
    <source>
        <dbReference type="ARBA" id="ARBA00023054"/>
    </source>
</evidence>
<dbReference type="SMR" id="A0A482X7E5"/>
<dbReference type="OrthoDB" id="6343844at2759"/>
<keyword evidence="6" id="KW-1185">Reference proteome</keyword>
<feature type="domain" description="NF-kappa-B essential modulator NEMO CC2-LZ" evidence="4">
    <location>
        <begin position="366"/>
        <end position="460"/>
    </location>
</feature>
<feature type="coiled-coil region" evidence="2">
    <location>
        <begin position="370"/>
        <end position="456"/>
    </location>
</feature>
<dbReference type="Gene3D" id="1.20.5.390">
    <property type="entry name" value="L1 transposable element, trimerization domain"/>
    <property type="match status" value="1"/>
</dbReference>
<dbReference type="STRING" id="195883.A0A482X7E5"/>
<evidence type="ECO:0000313" key="6">
    <source>
        <dbReference type="Proteomes" id="UP000291343"/>
    </source>
</evidence>
<sequence length="535" mass="61495">MVKMNGDRPVISNEEESFVVLERYSADDSSQRESLICSLTSQTMSHQNGIGDPASSSILSVNNSEIPLNMTYEEIQVRLQDLIKENENLKVAVQQHNLASKQQLQTLKMWQDEMLKVHQTHKAEFEETKAYIRKLTLENKELKQTLSEKPKIDSEAEELNSKIKTALMAENEDLKRKVQSLSDLLAAAQQREIKLSQLHLLPAELSSLVSSLSKQLENAERARRQLGIDNERLMAQQTRMHQQPLPPSVAVLGDEIDNKTIQPMEQIKRYTEWLQHMVKFEEEFARFGTSLESFVDVNTGGDAVLEVKELRKLLLQEQKLSLSRKETVGEIRQYFQRLLSDYQVLHQDWEWLKQEHQAKESVSSANETEHKKVAEQLDRLTAQLMEKTEEVSRNQELIKKLKEDLAKLQTDKEEIEVLTAQASIYKADFEAERKSREELVSEKNRIEEEHRLLITRNKQLITQLEAMHENTAGSANRQQPPTRSSSSSSSQDASRQGSAERAIAKFICPNPECQREFATIQPLEQHVISCLKLDD</sequence>
<dbReference type="InterPro" id="IPR032419">
    <property type="entry name" value="CC2-LZ_dom"/>
</dbReference>
<dbReference type="Gene3D" id="1.20.5.990">
    <property type="entry name" value="Nemo cc2-lz domain - 1d5 darpin complex"/>
    <property type="match status" value="1"/>
</dbReference>
<comment type="caution">
    <text evidence="5">The sequence shown here is derived from an EMBL/GenBank/DDBJ whole genome shotgun (WGS) entry which is preliminary data.</text>
</comment>
<feature type="coiled-coil region" evidence="2">
    <location>
        <begin position="125"/>
        <end position="236"/>
    </location>
</feature>
<evidence type="ECO:0000256" key="3">
    <source>
        <dbReference type="SAM" id="MobiDB-lite"/>
    </source>
</evidence>
<protein>
    <recommendedName>
        <fullName evidence="4">NF-kappa-B essential modulator NEMO CC2-LZ domain-containing protein</fullName>
    </recommendedName>
</protein>
<accession>A0A482X7E5</accession>
<dbReference type="AlphaFoldDB" id="A0A482X7E5"/>
<dbReference type="PANTHER" id="PTHR31553:SF1">
    <property type="entry name" value="NF-KAPPA-B ESSENTIAL MODULATOR"/>
    <property type="match status" value="1"/>
</dbReference>
<organism evidence="5 6">
    <name type="scientific">Laodelphax striatellus</name>
    <name type="common">Small brown planthopper</name>
    <name type="synonym">Delphax striatella</name>
    <dbReference type="NCBI Taxonomy" id="195883"/>
    <lineage>
        <taxon>Eukaryota</taxon>
        <taxon>Metazoa</taxon>
        <taxon>Ecdysozoa</taxon>
        <taxon>Arthropoda</taxon>
        <taxon>Hexapoda</taxon>
        <taxon>Insecta</taxon>
        <taxon>Pterygota</taxon>
        <taxon>Neoptera</taxon>
        <taxon>Paraneoptera</taxon>
        <taxon>Hemiptera</taxon>
        <taxon>Auchenorrhyncha</taxon>
        <taxon>Fulgoroidea</taxon>
        <taxon>Delphacidae</taxon>
        <taxon>Criomorphinae</taxon>
        <taxon>Laodelphax</taxon>
    </lineage>
</organism>
<dbReference type="Proteomes" id="UP000291343">
    <property type="component" value="Unassembled WGS sequence"/>
</dbReference>
<dbReference type="EMBL" id="QKKF02016774">
    <property type="protein sequence ID" value="RZF41586.1"/>
    <property type="molecule type" value="Genomic_DNA"/>
</dbReference>
<dbReference type="PANTHER" id="PTHR31553">
    <property type="entry name" value="NF-KAPPA-B ESSENTIAL MODULATOR"/>
    <property type="match status" value="1"/>
</dbReference>
<evidence type="ECO:0000259" key="4">
    <source>
        <dbReference type="Pfam" id="PF16516"/>
    </source>
</evidence>
<name>A0A482X7E5_LAOST</name>
<dbReference type="GO" id="GO:0005737">
    <property type="term" value="C:cytoplasm"/>
    <property type="evidence" value="ECO:0007669"/>
    <property type="project" value="TreeGrafter"/>
</dbReference>
<dbReference type="GO" id="GO:0043122">
    <property type="term" value="P:regulation of canonical NF-kappaB signal transduction"/>
    <property type="evidence" value="ECO:0007669"/>
    <property type="project" value="TreeGrafter"/>
</dbReference>
<feature type="coiled-coil region" evidence="2">
    <location>
        <begin position="72"/>
        <end position="99"/>
    </location>
</feature>
<dbReference type="GO" id="GO:0070530">
    <property type="term" value="F:K63-linked polyubiquitin modification-dependent protein binding"/>
    <property type="evidence" value="ECO:0007669"/>
    <property type="project" value="TreeGrafter"/>
</dbReference>
<dbReference type="InterPro" id="IPR051301">
    <property type="entry name" value="Optineurin/NFkB_EssMod"/>
</dbReference>